<organism evidence="1 2">
    <name type="scientific">Rhododendron griersonianum</name>
    <dbReference type="NCBI Taxonomy" id="479676"/>
    <lineage>
        <taxon>Eukaryota</taxon>
        <taxon>Viridiplantae</taxon>
        <taxon>Streptophyta</taxon>
        <taxon>Embryophyta</taxon>
        <taxon>Tracheophyta</taxon>
        <taxon>Spermatophyta</taxon>
        <taxon>Magnoliopsida</taxon>
        <taxon>eudicotyledons</taxon>
        <taxon>Gunneridae</taxon>
        <taxon>Pentapetalae</taxon>
        <taxon>asterids</taxon>
        <taxon>Ericales</taxon>
        <taxon>Ericaceae</taxon>
        <taxon>Ericoideae</taxon>
        <taxon>Rhodoreae</taxon>
        <taxon>Rhododendron</taxon>
    </lineage>
</organism>
<dbReference type="AlphaFoldDB" id="A0AAV6IYM7"/>
<gene>
    <name evidence="1" type="ORF">RHGRI_027492</name>
</gene>
<dbReference type="EMBL" id="JACTNZ010000009">
    <property type="protein sequence ID" value="KAG5533317.1"/>
    <property type="molecule type" value="Genomic_DNA"/>
</dbReference>
<keyword evidence="2" id="KW-1185">Reference proteome</keyword>
<dbReference type="Pfam" id="PF05056">
    <property type="entry name" value="DUF674"/>
    <property type="match status" value="1"/>
</dbReference>
<accession>A0AAV6IYM7</accession>
<evidence type="ECO:0000313" key="2">
    <source>
        <dbReference type="Proteomes" id="UP000823749"/>
    </source>
</evidence>
<reference evidence="1" key="1">
    <citation type="submission" date="2020-08" db="EMBL/GenBank/DDBJ databases">
        <title>Plant Genome Project.</title>
        <authorList>
            <person name="Zhang R.-G."/>
        </authorList>
    </citation>
    <scope>NUCLEOTIDE SEQUENCE</scope>
    <source>
        <strain evidence="1">WSP0</strain>
        <tissue evidence="1">Leaf</tissue>
    </source>
</reference>
<evidence type="ECO:0000313" key="1">
    <source>
        <dbReference type="EMBL" id="KAG5533317.1"/>
    </source>
</evidence>
<comment type="caution">
    <text evidence="1">The sequence shown here is derived from an EMBL/GenBank/DDBJ whole genome shotgun (WGS) entry which is preliminary data.</text>
</comment>
<protein>
    <submittedName>
        <fullName evidence="1">Uncharacterized protein</fullName>
    </submittedName>
</protein>
<proteinExistence type="predicted"/>
<sequence length="129" mass="14253">MTQKPVQATSQTTAKQPVNVEEVGALEERVVDVGMPEGLKLLKASLQSKTVLTSVFFGNTGAEEVASFNICLTSTVLYDMLNLIHSRKIFKSKVGSYDYVCLDLKPCQMLHLMPIKRETPDISIQTCSK</sequence>
<dbReference type="Proteomes" id="UP000823749">
    <property type="component" value="Chromosome 9"/>
</dbReference>
<dbReference type="InterPro" id="IPR007750">
    <property type="entry name" value="DUF674"/>
</dbReference>
<name>A0AAV6IYM7_9ERIC</name>